<evidence type="ECO:0000313" key="2">
    <source>
        <dbReference type="Proteomes" id="UP000269883"/>
    </source>
</evidence>
<reference evidence="1 2" key="1">
    <citation type="journal article" date="2018" name="Sci. Adv.">
        <title>Multi-heme cytochromes provide a pathway for survival in energy-limited environments.</title>
        <authorList>
            <person name="Deng X."/>
            <person name="Dohmae N."/>
            <person name="Nealson K.H."/>
            <person name="Hashimoto K."/>
            <person name="Okamoto A."/>
        </authorList>
    </citation>
    <scope>NUCLEOTIDE SEQUENCE [LARGE SCALE GENOMIC DNA]</scope>
    <source>
        <strain evidence="1 2">IS5</strain>
    </source>
</reference>
<proteinExistence type="predicted"/>
<dbReference type="Proteomes" id="UP000269883">
    <property type="component" value="Chromosome"/>
</dbReference>
<accession>A0A2Z6AUN3</accession>
<gene>
    <name evidence="1" type="ORF">DFE_0212</name>
</gene>
<evidence type="ECO:0000313" key="1">
    <source>
        <dbReference type="EMBL" id="BBD06938.1"/>
    </source>
</evidence>
<dbReference type="EMBL" id="AP017378">
    <property type="protein sequence ID" value="BBD06938.1"/>
    <property type="molecule type" value="Genomic_DNA"/>
</dbReference>
<name>A0A2Z6AUN3_9BACT</name>
<dbReference type="AlphaFoldDB" id="A0A2Z6AUN3"/>
<keyword evidence="2" id="KW-1185">Reference proteome</keyword>
<protein>
    <submittedName>
        <fullName evidence="1">Lycopene cyclase domain protein</fullName>
    </submittedName>
</protein>
<sequence length="59" mass="6820">MLVIEECGGGVLCFVGLVFVGAWKRERCEQGVWEGCEELRREKGVRKEGGRIRRRWGRP</sequence>
<dbReference type="KEGG" id="dfl:DFE_0212"/>
<organism evidence="1 2">
    <name type="scientific">Desulfovibrio ferrophilus</name>
    <dbReference type="NCBI Taxonomy" id="241368"/>
    <lineage>
        <taxon>Bacteria</taxon>
        <taxon>Pseudomonadati</taxon>
        <taxon>Thermodesulfobacteriota</taxon>
        <taxon>Desulfovibrionia</taxon>
        <taxon>Desulfovibrionales</taxon>
        <taxon>Desulfovibrionaceae</taxon>
        <taxon>Desulfovibrio</taxon>
    </lineage>
</organism>